<evidence type="ECO:0000313" key="1">
    <source>
        <dbReference type="EMBL" id="SEM87812.1"/>
    </source>
</evidence>
<evidence type="ECO:0000313" key="2">
    <source>
        <dbReference type="Proteomes" id="UP000198761"/>
    </source>
</evidence>
<keyword evidence="2" id="KW-1185">Reference proteome</keyword>
<accession>A0A1H8BYL2</accession>
<name>A0A1H8BYL2_9RHOB</name>
<dbReference type="Proteomes" id="UP000198761">
    <property type="component" value="Unassembled WGS sequence"/>
</dbReference>
<evidence type="ECO:0008006" key="3">
    <source>
        <dbReference type="Google" id="ProtNLM"/>
    </source>
</evidence>
<proteinExistence type="predicted"/>
<dbReference type="AlphaFoldDB" id="A0A1H8BYL2"/>
<dbReference type="STRING" id="933059.SAMN04488103_102321"/>
<dbReference type="InterPro" id="IPR021848">
    <property type="entry name" value="HODM_asu-like"/>
</dbReference>
<reference evidence="1 2" key="1">
    <citation type="submission" date="2016-10" db="EMBL/GenBank/DDBJ databases">
        <authorList>
            <person name="de Groot N.N."/>
        </authorList>
    </citation>
    <scope>NUCLEOTIDE SEQUENCE [LARGE SCALE GENOMIC DNA]</scope>
    <source>
        <strain evidence="1 2">DSM 3857</strain>
    </source>
</reference>
<dbReference type="Pfam" id="PF11927">
    <property type="entry name" value="HODM_asu-like"/>
    <property type="match status" value="1"/>
</dbReference>
<sequence length="260" mass="29073">MQQPILQSRLPVAPWMDPRLWRLPGILPVEGDDWLRVDDAFAGQMAEREARMRDAPGLVHGLLDSARPAAEELLDRVLGKIAGTEGYRVGVDEVLRPDGGLVALDRGQPLLTAGRLVQEDLCLLERTGDEHLLTGAILCFPASWTLAEKLGRPMTRIHAPVEHYDADVARRVQRLFDAIRPEQALWRMNALVYDDPALFQPRPEGARRPPPVARLYLRSERQCLLRLPVSRAVVFSIHTYLVRLEDLEPEARAGLAAAGL</sequence>
<dbReference type="EMBL" id="FOCE01000002">
    <property type="protein sequence ID" value="SEM87812.1"/>
    <property type="molecule type" value="Genomic_DNA"/>
</dbReference>
<gene>
    <name evidence="1" type="ORF">SAMN04488103_102321</name>
</gene>
<organism evidence="1 2">
    <name type="scientific">Gemmobacter aquatilis</name>
    <dbReference type="NCBI Taxonomy" id="933059"/>
    <lineage>
        <taxon>Bacteria</taxon>
        <taxon>Pseudomonadati</taxon>
        <taxon>Pseudomonadota</taxon>
        <taxon>Alphaproteobacteria</taxon>
        <taxon>Rhodobacterales</taxon>
        <taxon>Paracoccaceae</taxon>
        <taxon>Gemmobacter</taxon>
    </lineage>
</organism>
<dbReference type="RefSeq" id="WP_245749378.1">
    <property type="nucleotide sequence ID" value="NZ_FOCE01000002.1"/>
</dbReference>
<protein>
    <recommendedName>
        <fullName evidence="3">DUF3445 domain-containing protein</fullName>
    </recommendedName>
</protein>